<dbReference type="InterPro" id="IPR028978">
    <property type="entry name" value="Chorismate_lyase_/UTRA_dom_sf"/>
</dbReference>
<keyword evidence="3" id="KW-0804">Transcription</keyword>
<accession>A0A940PDT5</accession>
<dbReference type="Pfam" id="PF07702">
    <property type="entry name" value="UTRA"/>
    <property type="match status" value="1"/>
</dbReference>
<evidence type="ECO:0000313" key="5">
    <source>
        <dbReference type="EMBL" id="MBP1042737.1"/>
    </source>
</evidence>
<dbReference type="Proteomes" id="UP000674938">
    <property type="component" value="Unassembled WGS sequence"/>
</dbReference>
<comment type="caution">
    <text evidence="5">The sequence shown here is derived from an EMBL/GenBank/DDBJ whole genome shotgun (WGS) entry which is preliminary data.</text>
</comment>
<proteinExistence type="predicted"/>
<evidence type="ECO:0000259" key="4">
    <source>
        <dbReference type="PROSITE" id="PS50949"/>
    </source>
</evidence>
<dbReference type="InterPro" id="IPR036390">
    <property type="entry name" value="WH_DNA-bd_sf"/>
</dbReference>
<evidence type="ECO:0000313" key="6">
    <source>
        <dbReference type="Proteomes" id="UP000674938"/>
    </source>
</evidence>
<evidence type="ECO:0000256" key="3">
    <source>
        <dbReference type="ARBA" id="ARBA00023163"/>
    </source>
</evidence>
<dbReference type="Gene3D" id="3.40.1410.10">
    <property type="entry name" value="Chorismate lyase-like"/>
    <property type="match status" value="1"/>
</dbReference>
<sequence length="244" mass="27968">MSALTLHENITQKLQHNILTNHYPEGKLPNERELSEEFKVSRSTMKKAIDSLVEDGLLFRKARSGTFVNRLFKKNFADYSHQKEGPIGLTRSFSDRSQKIDSHILSFEAILPPEDVRHSLLLSETDFTFHFKRVRIIDDVPVSIETGYIPIQLFPALSKDIVNESIYQYASEEMGISLANSYISIFSEPSTEEDQRELGLTSNQPVTVTEEIVFTDTGIPFEYTIVRNHYKKFTYTTSASSKKF</sequence>
<dbReference type="PANTHER" id="PTHR44846:SF5">
    <property type="entry name" value="HTH-TYPE TRANSCRIPTIONAL REGULATOR GMUR"/>
    <property type="match status" value="1"/>
</dbReference>
<dbReference type="GO" id="GO:0045892">
    <property type="term" value="P:negative regulation of DNA-templated transcription"/>
    <property type="evidence" value="ECO:0007669"/>
    <property type="project" value="TreeGrafter"/>
</dbReference>
<dbReference type="CDD" id="cd07377">
    <property type="entry name" value="WHTH_GntR"/>
    <property type="match status" value="1"/>
</dbReference>
<reference evidence="5" key="1">
    <citation type="submission" date="2020-12" db="EMBL/GenBank/DDBJ databases">
        <title>Vagococcus allomyrinae sp. nov. and Enterococcus lavae sp. nov., isolated from the larvae of Allomyrina dichotoma.</title>
        <authorList>
            <person name="Lee S.D."/>
        </authorList>
    </citation>
    <scope>NUCLEOTIDE SEQUENCE</scope>
    <source>
        <strain evidence="5">BWB3-3</strain>
    </source>
</reference>
<dbReference type="InterPro" id="IPR036388">
    <property type="entry name" value="WH-like_DNA-bd_sf"/>
</dbReference>
<dbReference type="EMBL" id="JAEEGA010000012">
    <property type="protein sequence ID" value="MBP1042737.1"/>
    <property type="molecule type" value="Genomic_DNA"/>
</dbReference>
<dbReference type="SUPFAM" id="SSF64288">
    <property type="entry name" value="Chorismate lyase-like"/>
    <property type="match status" value="1"/>
</dbReference>
<dbReference type="Pfam" id="PF00392">
    <property type="entry name" value="GntR"/>
    <property type="match status" value="1"/>
</dbReference>
<dbReference type="Gene3D" id="1.10.10.10">
    <property type="entry name" value="Winged helix-like DNA-binding domain superfamily/Winged helix DNA-binding domain"/>
    <property type="match status" value="1"/>
</dbReference>
<dbReference type="PRINTS" id="PR00035">
    <property type="entry name" value="HTHGNTR"/>
</dbReference>
<keyword evidence="1" id="KW-0805">Transcription regulation</keyword>
<dbReference type="SUPFAM" id="SSF46785">
    <property type="entry name" value="Winged helix' DNA-binding domain"/>
    <property type="match status" value="1"/>
</dbReference>
<dbReference type="RefSeq" id="WP_209530199.1">
    <property type="nucleotide sequence ID" value="NZ_JAEEGA010000012.1"/>
</dbReference>
<gene>
    <name evidence="5" type="ORF">I6N95_17100</name>
</gene>
<feature type="domain" description="HTH gntR-type" evidence="4">
    <location>
        <begin position="4"/>
        <end position="71"/>
    </location>
</feature>
<organism evidence="5 6">
    <name type="scientific">Vagococcus allomyrinae</name>
    <dbReference type="NCBI Taxonomy" id="2794353"/>
    <lineage>
        <taxon>Bacteria</taxon>
        <taxon>Bacillati</taxon>
        <taxon>Bacillota</taxon>
        <taxon>Bacilli</taxon>
        <taxon>Lactobacillales</taxon>
        <taxon>Enterococcaceae</taxon>
        <taxon>Vagococcus</taxon>
    </lineage>
</organism>
<protein>
    <submittedName>
        <fullName evidence="5">GntR family transcriptional regulator</fullName>
    </submittedName>
</protein>
<dbReference type="GO" id="GO:0003700">
    <property type="term" value="F:DNA-binding transcription factor activity"/>
    <property type="evidence" value="ECO:0007669"/>
    <property type="project" value="InterPro"/>
</dbReference>
<keyword evidence="6" id="KW-1185">Reference proteome</keyword>
<dbReference type="InterPro" id="IPR000524">
    <property type="entry name" value="Tscrpt_reg_HTH_GntR"/>
</dbReference>
<dbReference type="InterPro" id="IPR011663">
    <property type="entry name" value="UTRA"/>
</dbReference>
<name>A0A940PDT5_9ENTE</name>
<dbReference type="PROSITE" id="PS50949">
    <property type="entry name" value="HTH_GNTR"/>
    <property type="match status" value="1"/>
</dbReference>
<keyword evidence="2" id="KW-0238">DNA-binding</keyword>
<dbReference type="SMART" id="SM00345">
    <property type="entry name" value="HTH_GNTR"/>
    <property type="match status" value="1"/>
</dbReference>
<dbReference type="SMART" id="SM00866">
    <property type="entry name" value="UTRA"/>
    <property type="match status" value="1"/>
</dbReference>
<dbReference type="AlphaFoldDB" id="A0A940PDT5"/>
<evidence type="ECO:0000256" key="2">
    <source>
        <dbReference type="ARBA" id="ARBA00023125"/>
    </source>
</evidence>
<dbReference type="PANTHER" id="PTHR44846">
    <property type="entry name" value="MANNOSYL-D-GLYCERATE TRANSPORT/METABOLISM SYSTEM REPRESSOR MNGR-RELATED"/>
    <property type="match status" value="1"/>
</dbReference>
<evidence type="ECO:0000256" key="1">
    <source>
        <dbReference type="ARBA" id="ARBA00023015"/>
    </source>
</evidence>
<dbReference type="InterPro" id="IPR050679">
    <property type="entry name" value="Bact_HTH_transcr_reg"/>
</dbReference>
<dbReference type="GO" id="GO:0003677">
    <property type="term" value="F:DNA binding"/>
    <property type="evidence" value="ECO:0007669"/>
    <property type="project" value="UniProtKB-KW"/>
</dbReference>